<dbReference type="AlphaFoldDB" id="A0A6I6GHJ6"/>
<dbReference type="EMBL" id="CP046566">
    <property type="protein sequence ID" value="QGW27875.1"/>
    <property type="molecule type" value="Genomic_DNA"/>
</dbReference>
<evidence type="ECO:0000313" key="3">
    <source>
        <dbReference type="Proteomes" id="UP000426027"/>
    </source>
</evidence>
<name>A0A6I6GHJ6_9BACT</name>
<reference evidence="2 3" key="1">
    <citation type="submission" date="2019-11" db="EMBL/GenBank/DDBJ databases">
        <authorList>
            <person name="Im W.T."/>
        </authorList>
    </citation>
    <scope>NUCLEOTIDE SEQUENCE [LARGE SCALE GENOMIC DNA]</scope>
    <source>
        <strain evidence="2 3">SB-02</strain>
    </source>
</reference>
<gene>
    <name evidence="2" type="ORF">GLV81_06980</name>
</gene>
<evidence type="ECO:0008006" key="4">
    <source>
        <dbReference type="Google" id="ProtNLM"/>
    </source>
</evidence>
<dbReference type="Proteomes" id="UP000426027">
    <property type="component" value="Chromosome"/>
</dbReference>
<proteinExistence type="predicted"/>
<feature type="transmembrane region" description="Helical" evidence="1">
    <location>
        <begin position="70"/>
        <end position="91"/>
    </location>
</feature>
<keyword evidence="3" id="KW-1185">Reference proteome</keyword>
<evidence type="ECO:0000256" key="1">
    <source>
        <dbReference type="SAM" id="Phobius"/>
    </source>
</evidence>
<keyword evidence="1" id="KW-0472">Membrane</keyword>
<dbReference type="RefSeq" id="WP_157478058.1">
    <property type="nucleotide sequence ID" value="NZ_CP046566.1"/>
</dbReference>
<protein>
    <recommendedName>
        <fullName evidence="4">ATP synthase subunit I</fullName>
    </recommendedName>
</protein>
<keyword evidence="1" id="KW-1133">Transmembrane helix</keyword>
<feature type="transmembrane region" description="Helical" evidence="1">
    <location>
        <begin position="97"/>
        <end position="113"/>
    </location>
</feature>
<keyword evidence="1" id="KW-0812">Transmembrane</keyword>
<dbReference type="KEGG" id="fls:GLV81_06980"/>
<evidence type="ECO:0000313" key="2">
    <source>
        <dbReference type="EMBL" id="QGW27875.1"/>
    </source>
</evidence>
<accession>A0A6I6GHJ6</accession>
<organism evidence="2 3">
    <name type="scientific">Phnomibacter ginsenosidimutans</name>
    <dbReference type="NCBI Taxonomy" id="2676868"/>
    <lineage>
        <taxon>Bacteria</taxon>
        <taxon>Pseudomonadati</taxon>
        <taxon>Bacteroidota</taxon>
        <taxon>Chitinophagia</taxon>
        <taxon>Chitinophagales</taxon>
        <taxon>Chitinophagaceae</taxon>
        <taxon>Phnomibacter</taxon>
    </lineage>
</organism>
<sequence length="116" mass="12983">MKKKLLPLVIAFVVITLGIFIGKSALEAKHVDTTVLLIGNAVIFAITLLAHLMYAAAMKSEKSYGFVRQVYTGFILKFFALLVLAMVYFYFAKEVNKPAVFICMVIYLLYNFLGTS</sequence>
<feature type="transmembrane region" description="Helical" evidence="1">
    <location>
        <begin position="38"/>
        <end position="58"/>
    </location>
</feature>